<sequence length="245" mass="24795">MIHHHASKWMCQATKSSATLLAICAFLIAPLSACGSSSANNQTGGESTSSQTSSSSSSSTPSSPSTGGKGSSSPQSKGSEGQGKSSTSARPSNPKGGHAATAGECSSDELSAKLTFGSGSGAGSSYPYLVLTNTGSRSCTVRGYAGVSLLAKGKQIGAAATMDSSVSPTTVRLQPGQSAHAELRIVHADLFDSSACSPITADTLMVYPPDQTKALTIPLKGKGYIGCSNPNTKILTVRPFQRGER</sequence>
<reference evidence="4 5" key="1">
    <citation type="submission" date="2010-12" db="EMBL/GenBank/DDBJ databases">
        <authorList>
            <person name="Muzny D."/>
            <person name="Qin X."/>
            <person name="Buhay C."/>
            <person name="Dugan-Rocha S."/>
            <person name="Ding Y."/>
            <person name="Chen G."/>
            <person name="Hawes A."/>
            <person name="Holder M."/>
            <person name="Jhangiani S."/>
            <person name="Johnson A."/>
            <person name="Khan Z."/>
            <person name="Li Z."/>
            <person name="Liu W."/>
            <person name="Liu X."/>
            <person name="Perez L."/>
            <person name="Shen H."/>
            <person name="Wang Q."/>
            <person name="Watt J."/>
            <person name="Xi L."/>
            <person name="Xin Y."/>
            <person name="Zhou J."/>
            <person name="Deng J."/>
            <person name="Jiang H."/>
            <person name="Liu Y."/>
            <person name="Qu J."/>
            <person name="Song X.-Z."/>
            <person name="Zhang L."/>
            <person name="Villasana D."/>
            <person name="Johnson A."/>
            <person name="Liu J."/>
            <person name="Liyanage D."/>
            <person name="Lorensuhewa L."/>
            <person name="Robinson T."/>
            <person name="Song A."/>
            <person name="Song B.-B."/>
            <person name="Dinh H."/>
            <person name="Thornton R."/>
            <person name="Coyle M."/>
            <person name="Francisco L."/>
            <person name="Jackson L."/>
            <person name="Javaid M."/>
            <person name="Korchina V."/>
            <person name="Kovar C."/>
            <person name="Mata R."/>
            <person name="Mathew T."/>
            <person name="Ngo R."/>
            <person name="Nguyen L."/>
            <person name="Nguyen N."/>
            <person name="Okwuonu G."/>
            <person name="Ongeri F."/>
            <person name="Pham C."/>
            <person name="Simmons D."/>
            <person name="Wilczek-Boney K."/>
            <person name="Hale W."/>
            <person name="Jakkamsetti A."/>
            <person name="Pham P."/>
            <person name="Ruth R."/>
            <person name="San Lucas F."/>
            <person name="Warren J."/>
            <person name="Zhang J."/>
            <person name="Zhao Z."/>
            <person name="Zhou C."/>
            <person name="Zhu D."/>
            <person name="Lee S."/>
            <person name="Bess C."/>
            <person name="Blankenburg K."/>
            <person name="Forbes L."/>
            <person name="Fu Q."/>
            <person name="Gubbala S."/>
            <person name="Hirani K."/>
            <person name="Jayaseelan J.C."/>
            <person name="Lara F."/>
            <person name="Munidasa M."/>
            <person name="Palculict T."/>
            <person name="Patil S."/>
            <person name="Pu L.-L."/>
            <person name="Saada N."/>
            <person name="Tang L."/>
            <person name="Weissenberger G."/>
            <person name="Zhu Y."/>
            <person name="Hemphill L."/>
            <person name="Shang Y."/>
            <person name="Youmans B."/>
            <person name="Ayvaz T."/>
            <person name="Ross M."/>
            <person name="Santibanez J."/>
            <person name="Aqrawi P."/>
            <person name="Gross S."/>
            <person name="Joshi V."/>
            <person name="Fowler G."/>
            <person name="Nazareth L."/>
            <person name="Reid J."/>
            <person name="Worley K."/>
            <person name="Petrosino J."/>
            <person name="Highlander S."/>
            <person name="Gibbs R."/>
        </authorList>
    </citation>
    <scope>NUCLEOTIDE SEQUENCE [LARGE SCALE GENOMIC DNA]</scope>
    <source>
        <strain evidence="4 5">DSM 10105</strain>
    </source>
</reference>
<dbReference type="AlphaFoldDB" id="E6K1Y1"/>
<dbReference type="Proteomes" id="UP000004946">
    <property type="component" value="Chromosome"/>
</dbReference>
<dbReference type="InterPro" id="IPR025326">
    <property type="entry name" value="DUF4232"/>
</dbReference>
<feature type="compositionally biased region" description="Low complexity" evidence="1">
    <location>
        <begin position="43"/>
        <end position="88"/>
    </location>
</feature>
<evidence type="ECO:0000259" key="3">
    <source>
        <dbReference type="Pfam" id="PF14016"/>
    </source>
</evidence>
<protein>
    <recommendedName>
        <fullName evidence="3">DUF4232 domain-containing protein</fullName>
    </recommendedName>
</protein>
<gene>
    <name evidence="4" type="ORF">HMPREF0620_1454</name>
</gene>
<dbReference type="RefSeq" id="WP_006290717.1">
    <property type="nucleotide sequence ID" value="NZ_AP012333.1"/>
</dbReference>
<accession>E6K1Y1</accession>
<feature type="region of interest" description="Disordered" evidence="1">
    <location>
        <begin position="37"/>
        <end position="104"/>
    </location>
</feature>
<feature type="chain" id="PRO_5039286831" description="DUF4232 domain-containing protein" evidence="2">
    <location>
        <begin position="40"/>
        <end position="245"/>
    </location>
</feature>
<keyword evidence="5" id="KW-1185">Reference proteome</keyword>
<proteinExistence type="predicted"/>
<evidence type="ECO:0000313" key="4">
    <source>
        <dbReference type="EMBL" id="EFT82769.1"/>
    </source>
</evidence>
<dbReference type="PATRIC" id="fig|864564.6.peg.248"/>
<dbReference type="KEGG" id="pdo:PSDT_0223"/>
<dbReference type="HOGENOM" id="CLU_079632_3_0_11"/>
<evidence type="ECO:0000313" key="5">
    <source>
        <dbReference type="Proteomes" id="UP000004946"/>
    </source>
</evidence>
<keyword evidence="2" id="KW-0732">Signal</keyword>
<name>E6K1Y1_PARDN</name>
<evidence type="ECO:0000256" key="1">
    <source>
        <dbReference type="SAM" id="MobiDB-lite"/>
    </source>
</evidence>
<dbReference type="eggNOG" id="ENOG50330G5">
    <property type="taxonomic scope" value="Bacteria"/>
</dbReference>
<organism evidence="4 5">
    <name type="scientific">Parascardovia denticolens DSM 10105 = JCM 12538</name>
    <dbReference type="NCBI Taxonomy" id="864564"/>
    <lineage>
        <taxon>Bacteria</taxon>
        <taxon>Bacillati</taxon>
        <taxon>Actinomycetota</taxon>
        <taxon>Actinomycetes</taxon>
        <taxon>Bifidobacteriales</taxon>
        <taxon>Bifidobacteriaceae</taxon>
        <taxon>Parascardovia</taxon>
    </lineage>
</organism>
<feature type="signal peptide" evidence="2">
    <location>
        <begin position="1"/>
        <end position="39"/>
    </location>
</feature>
<comment type="caution">
    <text evidence="4">The sequence shown here is derived from an EMBL/GenBank/DDBJ whole genome shotgun (WGS) entry which is preliminary data.</text>
</comment>
<evidence type="ECO:0000256" key="2">
    <source>
        <dbReference type="SAM" id="SignalP"/>
    </source>
</evidence>
<feature type="domain" description="DUF4232" evidence="3">
    <location>
        <begin position="105"/>
        <end position="241"/>
    </location>
</feature>
<dbReference type="Pfam" id="PF14016">
    <property type="entry name" value="DUF4232"/>
    <property type="match status" value="1"/>
</dbReference>
<dbReference type="EMBL" id="AEON01000002">
    <property type="protein sequence ID" value="EFT82769.1"/>
    <property type="molecule type" value="Genomic_DNA"/>
</dbReference>